<dbReference type="STRING" id="1505907.TEU_07360"/>
<dbReference type="InterPro" id="IPR036389">
    <property type="entry name" value="RNase_III_sf"/>
</dbReference>
<gene>
    <name evidence="1" type="ORF">TEU_07360</name>
</gene>
<evidence type="ECO:0000313" key="1">
    <source>
        <dbReference type="EMBL" id="AIU70163.1"/>
    </source>
</evidence>
<dbReference type="InterPro" id="IPR038133">
    <property type="entry name" value="Ribo_III_sf_archaeal"/>
</dbReference>
<dbReference type="Gene3D" id="1.10.1520.20">
    <property type="entry name" value="Ribonuclease III"/>
    <property type="match status" value="1"/>
</dbReference>
<protein>
    <recommendedName>
        <fullName evidence="3">RNase III domain-containing protein</fullName>
    </recommendedName>
</protein>
<dbReference type="GeneID" id="25153255"/>
<dbReference type="AlphaFoldDB" id="A0A097QUN6"/>
<dbReference type="GO" id="GO:0006396">
    <property type="term" value="P:RNA processing"/>
    <property type="evidence" value="ECO:0007669"/>
    <property type="project" value="InterPro"/>
</dbReference>
<accession>A0A097QUN6</accession>
<dbReference type="SUPFAM" id="SSF69065">
    <property type="entry name" value="RNase III domain-like"/>
    <property type="match status" value="1"/>
</dbReference>
<dbReference type="Proteomes" id="UP000029980">
    <property type="component" value="Chromosome"/>
</dbReference>
<keyword evidence="2" id="KW-1185">Reference proteome</keyword>
<dbReference type="KEGG" id="teu:TEU_07360"/>
<dbReference type="InterPro" id="IPR021568">
    <property type="entry name" value="Ribonuclease_III_archaeal"/>
</dbReference>
<evidence type="ECO:0008006" key="3">
    <source>
        <dbReference type="Google" id="ProtNLM"/>
    </source>
</evidence>
<dbReference type="RefSeq" id="WP_050003138.1">
    <property type="nucleotide sequence ID" value="NZ_CP008887.1"/>
</dbReference>
<evidence type="ECO:0000313" key="2">
    <source>
        <dbReference type="Proteomes" id="UP000029980"/>
    </source>
</evidence>
<dbReference type="OrthoDB" id="84938at2157"/>
<dbReference type="HOGENOM" id="CLU_1902044_0_0_2"/>
<reference evidence="1 2" key="1">
    <citation type="journal article" date="2015" name="Int. J. Syst. Evol. Microbiol.">
        <title>Thermococcus eurythermalis sp. nov., a conditional piezophilic hyperthermophilic archaeon with a wide temperature range isolated from an oil-immersed chimney in the Guaymas Basin.</title>
        <authorList>
            <person name="Zhao W."/>
            <person name="Zeng X."/>
            <person name="Xiao X."/>
        </authorList>
    </citation>
    <scope>NUCLEOTIDE SEQUENCE [LARGE SCALE GENOMIC DNA]</scope>
    <source>
        <strain evidence="1 2">A501</strain>
    </source>
</reference>
<proteinExistence type="predicted"/>
<sequence length="124" mass="13693">MDFTDKGLSKFGDSLLNFVFSLALSEYLGRPTGERVPNASLALALEMSGLRKLAPPRSDKHARGDVAEAIFAYAWLEGAITIEEAVKIIRENLSEDVTHFTRKKEVIGKALAEVFKVVGERLEL</sequence>
<name>A0A097QUN6_9EURY</name>
<dbReference type="GO" id="GO:0004525">
    <property type="term" value="F:ribonuclease III activity"/>
    <property type="evidence" value="ECO:0007669"/>
    <property type="project" value="InterPro"/>
</dbReference>
<organism evidence="1 2">
    <name type="scientific">Thermococcus eurythermalis</name>
    <dbReference type="NCBI Taxonomy" id="1505907"/>
    <lineage>
        <taxon>Archaea</taxon>
        <taxon>Methanobacteriati</taxon>
        <taxon>Methanobacteriota</taxon>
        <taxon>Thermococci</taxon>
        <taxon>Thermococcales</taxon>
        <taxon>Thermococcaceae</taxon>
        <taxon>Thermococcus</taxon>
    </lineage>
</organism>
<dbReference type="Pfam" id="PF11469">
    <property type="entry name" value="Ribonucleas_3_2"/>
    <property type="match status" value="1"/>
</dbReference>
<dbReference type="EMBL" id="CP008887">
    <property type="protein sequence ID" value="AIU70163.1"/>
    <property type="molecule type" value="Genomic_DNA"/>
</dbReference>